<dbReference type="Proteomes" id="UP001387364">
    <property type="component" value="Chromosome"/>
</dbReference>
<evidence type="ECO:0000256" key="1">
    <source>
        <dbReference type="ARBA" id="ARBA00023027"/>
    </source>
</evidence>
<proteinExistence type="predicted"/>
<dbReference type="Pfam" id="PF01370">
    <property type="entry name" value="Epimerase"/>
    <property type="match status" value="1"/>
</dbReference>
<dbReference type="EMBL" id="CP147404">
    <property type="protein sequence ID" value="WXB92231.1"/>
    <property type="molecule type" value="Genomic_DNA"/>
</dbReference>
<organism evidence="3 4">
    <name type="scientific">Bacillus kandeliae</name>
    <dbReference type="NCBI Taxonomy" id="3129297"/>
    <lineage>
        <taxon>Bacteria</taxon>
        <taxon>Bacillati</taxon>
        <taxon>Bacillota</taxon>
        <taxon>Bacilli</taxon>
        <taxon>Bacillales</taxon>
        <taxon>Bacillaceae</taxon>
        <taxon>Bacillus</taxon>
    </lineage>
</organism>
<accession>A0ABZ2N3F4</accession>
<sequence>MKIVITGGAGFIGMHTATQLLKEGQEVHIIDHFHPYYSPVRKKKHIEVVSQAGSVHFYEHNLLDREKTVELIGLIRPDAIIHLAALPGVSYSLKEPLLYVDYDVKITINVLEAAGKADVKKVVFASSSSVYGEQPEIPLNEEMANGRVISPYAASKWSAESFCHVYASLYSYSVSILRFFTVYGPWGRPDMAVAKFIKQAMNGETIEIYGKGSGRDYTYVDDVVNGILLSLNDHQNYAVWNIGAGSPTSMTRLLELLTKEFPQMDIRYGDHRVGDVFSTWADISKAKQELGFQPTTSIEEGIKRTIEWAYENKAYL</sequence>
<dbReference type="PANTHER" id="PTHR43574">
    <property type="entry name" value="EPIMERASE-RELATED"/>
    <property type="match status" value="1"/>
</dbReference>
<dbReference type="InterPro" id="IPR036291">
    <property type="entry name" value="NAD(P)-bd_dom_sf"/>
</dbReference>
<keyword evidence="4" id="KW-1185">Reference proteome</keyword>
<protein>
    <submittedName>
        <fullName evidence="3">NAD-dependent epimerase/dehydratase family protein</fullName>
    </submittedName>
</protein>
<dbReference type="PRINTS" id="PR01713">
    <property type="entry name" value="NUCEPIMERASE"/>
</dbReference>
<evidence type="ECO:0000313" key="4">
    <source>
        <dbReference type="Proteomes" id="UP001387364"/>
    </source>
</evidence>
<dbReference type="SUPFAM" id="SSF51735">
    <property type="entry name" value="NAD(P)-binding Rossmann-fold domains"/>
    <property type="match status" value="1"/>
</dbReference>
<dbReference type="Gene3D" id="3.90.25.10">
    <property type="entry name" value="UDP-galactose 4-epimerase, domain 1"/>
    <property type="match status" value="1"/>
</dbReference>
<dbReference type="Gene3D" id="3.40.50.720">
    <property type="entry name" value="NAD(P)-binding Rossmann-like Domain"/>
    <property type="match status" value="1"/>
</dbReference>
<evidence type="ECO:0000313" key="3">
    <source>
        <dbReference type="EMBL" id="WXB92231.1"/>
    </source>
</evidence>
<gene>
    <name evidence="3" type="ORF">WDJ61_13330</name>
</gene>
<keyword evidence="1" id="KW-0520">NAD</keyword>
<feature type="domain" description="NAD-dependent epimerase/dehydratase" evidence="2">
    <location>
        <begin position="3"/>
        <end position="243"/>
    </location>
</feature>
<dbReference type="InterPro" id="IPR001509">
    <property type="entry name" value="Epimerase_deHydtase"/>
</dbReference>
<reference evidence="3 4" key="1">
    <citation type="submission" date="2024-02" db="EMBL/GenBank/DDBJ databases">
        <title>Seven novel Bacillus-like species.</title>
        <authorList>
            <person name="Liu G."/>
        </authorList>
    </citation>
    <scope>NUCLEOTIDE SEQUENCE [LARGE SCALE GENOMIC DNA]</scope>
    <source>
        <strain evidence="3 4">FJAT-52991</strain>
    </source>
</reference>
<dbReference type="RefSeq" id="WP_338750515.1">
    <property type="nucleotide sequence ID" value="NZ_CP147404.1"/>
</dbReference>
<evidence type="ECO:0000259" key="2">
    <source>
        <dbReference type="Pfam" id="PF01370"/>
    </source>
</evidence>
<name>A0ABZ2N3F4_9BACI</name>